<feature type="compositionally biased region" description="Basic and acidic residues" evidence="1">
    <location>
        <begin position="129"/>
        <end position="144"/>
    </location>
</feature>
<reference evidence="2 3" key="1">
    <citation type="journal article" date="2015" name="Proc. Natl. Acad. Sci. U.S.A.">
        <title>The resurrection genome of Boea hygrometrica: A blueprint for survival of dehydration.</title>
        <authorList>
            <person name="Xiao L."/>
            <person name="Yang G."/>
            <person name="Zhang L."/>
            <person name="Yang X."/>
            <person name="Zhao S."/>
            <person name="Ji Z."/>
            <person name="Zhou Q."/>
            <person name="Hu M."/>
            <person name="Wang Y."/>
            <person name="Chen M."/>
            <person name="Xu Y."/>
            <person name="Jin H."/>
            <person name="Xiao X."/>
            <person name="Hu G."/>
            <person name="Bao F."/>
            <person name="Hu Y."/>
            <person name="Wan P."/>
            <person name="Li L."/>
            <person name="Deng X."/>
            <person name="Kuang T."/>
            <person name="Xiang C."/>
            <person name="Zhu J.K."/>
            <person name="Oliver M.J."/>
            <person name="He Y."/>
        </authorList>
    </citation>
    <scope>NUCLEOTIDE SEQUENCE [LARGE SCALE GENOMIC DNA]</scope>
    <source>
        <strain evidence="3">cv. XS01</strain>
    </source>
</reference>
<dbReference type="AlphaFoldDB" id="A0A2Z7BH86"/>
<organism evidence="2 3">
    <name type="scientific">Dorcoceras hygrometricum</name>
    <dbReference type="NCBI Taxonomy" id="472368"/>
    <lineage>
        <taxon>Eukaryota</taxon>
        <taxon>Viridiplantae</taxon>
        <taxon>Streptophyta</taxon>
        <taxon>Embryophyta</taxon>
        <taxon>Tracheophyta</taxon>
        <taxon>Spermatophyta</taxon>
        <taxon>Magnoliopsida</taxon>
        <taxon>eudicotyledons</taxon>
        <taxon>Gunneridae</taxon>
        <taxon>Pentapetalae</taxon>
        <taxon>asterids</taxon>
        <taxon>lamiids</taxon>
        <taxon>Lamiales</taxon>
        <taxon>Gesneriaceae</taxon>
        <taxon>Didymocarpoideae</taxon>
        <taxon>Trichosporeae</taxon>
        <taxon>Loxocarpinae</taxon>
        <taxon>Dorcoceras</taxon>
    </lineage>
</organism>
<name>A0A2Z7BH86_9LAMI</name>
<evidence type="ECO:0000313" key="3">
    <source>
        <dbReference type="Proteomes" id="UP000250235"/>
    </source>
</evidence>
<feature type="region of interest" description="Disordered" evidence="1">
    <location>
        <begin position="105"/>
        <end position="144"/>
    </location>
</feature>
<accession>A0A2Z7BH86</accession>
<protein>
    <submittedName>
        <fullName evidence="2">Uncharacterized protein</fullName>
    </submittedName>
</protein>
<evidence type="ECO:0000313" key="2">
    <source>
        <dbReference type="EMBL" id="KZV33397.1"/>
    </source>
</evidence>
<feature type="compositionally biased region" description="Polar residues" evidence="1">
    <location>
        <begin position="105"/>
        <end position="124"/>
    </location>
</feature>
<keyword evidence="3" id="KW-1185">Reference proteome</keyword>
<evidence type="ECO:0000256" key="1">
    <source>
        <dbReference type="SAM" id="MobiDB-lite"/>
    </source>
</evidence>
<gene>
    <name evidence="2" type="ORF">F511_39615</name>
</gene>
<dbReference type="EMBL" id="KV005818">
    <property type="protein sequence ID" value="KZV33397.1"/>
    <property type="molecule type" value="Genomic_DNA"/>
</dbReference>
<sequence>MLQNTTRLCQSCNQKLNSYLDAQILPQQISPGHDNLSLLKSSSSLVSVTTAGISWELKSRSPKLKGEKNRLEIVNLLESATTPRSSYVSIYNSKLLPIERANQDEFSASNLAPNNGGNRRQSTGEGFDEQYRSRVSLGERKGKS</sequence>
<proteinExistence type="predicted"/>
<dbReference type="Proteomes" id="UP000250235">
    <property type="component" value="Unassembled WGS sequence"/>
</dbReference>